<feature type="region of interest" description="Disordered" evidence="1">
    <location>
        <begin position="1"/>
        <end position="42"/>
    </location>
</feature>
<evidence type="ECO:0000256" key="1">
    <source>
        <dbReference type="SAM" id="MobiDB-lite"/>
    </source>
</evidence>
<feature type="compositionally biased region" description="Basic residues" evidence="1">
    <location>
        <begin position="1"/>
        <end position="12"/>
    </location>
</feature>
<name>A0A5N5TGX7_9CRUS</name>
<comment type="caution">
    <text evidence="2">The sequence shown here is derived from an EMBL/GenBank/DDBJ whole genome shotgun (WGS) entry which is preliminary data.</text>
</comment>
<feature type="non-terminal residue" evidence="2">
    <location>
        <position position="1"/>
    </location>
</feature>
<evidence type="ECO:0000313" key="2">
    <source>
        <dbReference type="EMBL" id="KAB7504415.1"/>
    </source>
</evidence>
<organism evidence="2 3">
    <name type="scientific">Armadillidium nasatum</name>
    <dbReference type="NCBI Taxonomy" id="96803"/>
    <lineage>
        <taxon>Eukaryota</taxon>
        <taxon>Metazoa</taxon>
        <taxon>Ecdysozoa</taxon>
        <taxon>Arthropoda</taxon>
        <taxon>Crustacea</taxon>
        <taxon>Multicrustacea</taxon>
        <taxon>Malacostraca</taxon>
        <taxon>Eumalacostraca</taxon>
        <taxon>Peracarida</taxon>
        <taxon>Isopoda</taxon>
        <taxon>Oniscidea</taxon>
        <taxon>Crinocheta</taxon>
        <taxon>Armadillidiidae</taxon>
        <taxon>Armadillidium</taxon>
    </lineage>
</organism>
<accession>A0A5N5TGX7</accession>
<sequence length="433" mass="48616">KMALRYKQKRRAPSVPNFFEKGVPSHNGDGYNSQLSDPGKGGEKLDSFIPFEVNDAGKVVAVTSLYQIPKYEKSGSLKSKAKSSVKRRIMPFFNKLNENMSKAVSELDLSKLVDFSVDGSQSQFFTPSDEESGTPSQLKENLRKVESLENVYEKWQKSEKDFDNREKNVMLVKSNNKKFDNPVIDIGVVGSLGSSLTSIKESVNVPSIRGSKDDISSLGSVSEMNYCHSTYSKSDLSDLSLEECCDSEYGSRKVSEGSLRSCRSDLGEILEKRRTSHRFGNHLTPFDNSNGLIKTCSADMQVFTCRHQMRSPFLRFIDFPITKTILNQDVPKIIITKILPPTVSIATDNPHNGGGRTRNNTNIKNHSFANCSDVELNNKYFQTDRPYDAIEAIFSHPYKFSLKLGLLIRFSRFGSIDSNDLQPLCLAEKLYII</sequence>
<dbReference type="Proteomes" id="UP000326759">
    <property type="component" value="Unassembled WGS sequence"/>
</dbReference>
<keyword evidence="3" id="KW-1185">Reference proteome</keyword>
<dbReference type="EMBL" id="SEYY01003203">
    <property type="protein sequence ID" value="KAB7504415.1"/>
    <property type="molecule type" value="Genomic_DNA"/>
</dbReference>
<reference evidence="2 3" key="1">
    <citation type="journal article" date="2019" name="PLoS Biol.">
        <title>Sex chromosomes control vertical transmission of feminizing Wolbachia symbionts in an isopod.</title>
        <authorList>
            <person name="Becking T."/>
            <person name="Chebbi M.A."/>
            <person name="Giraud I."/>
            <person name="Moumen B."/>
            <person name="Laverre T."/>
            <person name="Caubet Y."/>
            <person name="Peccoud J."/>
            <person name="Gilbert C."/>
            <person name="Cordaux R."/>
        </authorList>
    </citation>
    <scope>NUCLEOTIDE SEQUENCE [LARGE SCALE GENOMIC DNA]</scope>
    <source>
        <strain evidence="2">ANa2</strain>
        <tissue evidence="2">Whole body excluding digestive tract and cuticle</tissue>
    </source>
</reference>
<dbReference type="AlphaFoldDB" id="A0A5N5TGX7"/>
<proteinExistence type="predicted"/>
<evidence type="ECO:0000313" key="3">
    <source>
        <dbReference type="Proteomes" id="UP000326759"/>
    </source>
</evidence>
<protein>
    <submittedName>
        <fullName evidence="2">Uncharacterized protein</fullName>
    </submittedName>
</protein>
<dbReference type="OrthoDB" id="10603207at2759"/>
<gene>
    <name evidence="2" type="ORF">Anas_00779</name>
</gene>